<keyword evidence="1" id="KW-0812">Transmembrane</keyword>
<evidence type="ECO:0008006" key="4">
    <source>
        <dbReference type="Google" id="ProtNLM"/>
    </source>
</evidence>
<sequence>MSITNEDRYNLQERANELLGKKEGTTLMELLPPVGWADVATKNDLDVQTALLDAKLSLLRSDLDTQLSGLRSDLERKTSGLRSDLEHKTSGLRSDFQAELESGLRRLESRMFTAFLTMIGVLATMAALLVAVLLQA</sequence>
<dbReference type="AlphaFoldDB" id="A0A936NBV3"/>
<name>A0A936NBV3_9ACTN</name>
<keyword evidence="1" id="KW-1133">Transmembrane helix</keyword>
<comment type="caution">
    <text evidence="2">The sequence shown here is derived from an EMBL/GenBank/DDBJ whole genome shotgun (WGS) entry which is preliminary data.</text>
</comment>
<proteinExistence type="predicted"/>
<evidence type="ECO:0000313" key="3">
    <source>
        <dbReference type="Proteomes" id="UP000727993"/>
    </source>
</evidence>
<feature type="transmembrane region" description="Helical" evidence="1">
    <location>
        <begin position="112"/>
        <end position="134"/>
    </location>
</feature>
<organism evidence="2 3">
    <name type="scientific">Candidatus Neomicrothrix subdominans</name>
    <dbReference type="NCBI Taxonomy" id="2954438"/>
    <lineage>
        <taxon>Bacteria</taxon>
        <taxon>Bacillati</taxon>
        <taxon>Actinomycetota</taxon>
        <taxon>Acidimicrobiia</taxon>
        <taxon>Acidimicrobiales</taxon>
        <taxon>Microthrixaceae</taxon>
        <taxon>Candidatus Neomicrothrix</taxon>
    </lineage>
</organism>
<evidence type="ECO:0000313" key="2">
    <source>
        <dbReference type="EMBL" id="MBK9296573.1"/>
    </source>
</evidence>
<protein>
    <recommendedName>
        <fullName evidence="4">DUF1640 domain-containing protein</fullName>
    </recommendedName>
</protein>
<keyword evidence="1" id="KW-0472">Membrane</keyword>
<evidence type="ECO:0000256" key="1">
    <source>
        <dbReference type="SAM" id="Phobius"/>
    </source>
</evidence>
<dbReference type="EMBL" id="JADJZA010000003">
    <property type="protein sequence ID" value="MBK9296573.1"/>
    <property type="molecule type" value="Genomic_DNA"/>
</dbReference>
<gene>
    <name evidence="2" type="ORF">IPN02_06940</name>
</gene>
<accession>A0A936NBV3</accession>
<reference evidence="2 3" key="1">
    <citation type="submission" date="2020-10" db="EMBL/GenBank/DDBJ databases">
        <title>Connecting structure to function with the recovery of over 1000 high-quality activated sludge metagenome-assembled genomes encoding full-length rRNA genes using long-read sequencing.</title>
        <authorList>
            <person name="Singleton C.M."/>
            <person name="Petriglieri F."/>
            <person name="Kristensen J.M."/>
            <person name="Kirkegaard R.H."/>
            <person name="Michaelsen T.Y."/>
            <person name="Andersen M.H."/>
            <person name="Karst S.M."/>
            <person name="Dueholm M.S."/>
            <person name="Nielsen P.H."/>
            <person name="Albertsen M."/>
        </authorList>
    </citation>
    <scope>NUCLEOTIDE SEQUENCE [LARGE SCALE GENOMIC DNA]</scope>
    <source>
        <strain evidence="2">Lyne_18-Q3-R50-59_MAXAC.006</strain>
    </source>
</reference>
<dbReference type="Proteomes" id="UP000727993">
    <property type="component" value="Unassembled WGS sequence"/>
</dbReference>